<dbReference type="EMBL" id="CAJJDP010000059">
    <property type="protein sequence ID" value="CAD8172485.1"/>
    <property type="molecule type" value="Genomic_DNA"/>
</dbReference>
<dbReference type="EMBL" id="CAJJDP010000059">
    <property type="protein sequence ID" value="CAD8172489.1"/>
    <property type="molecule type" value="Genomic_DNA"/>
</dbReference>
<comment type="caution">
    <text evidence="1">The sequence shown here is derived from an EMBL/GenBank/DDBJ whole genome shotgun (WGS) entry which is preliminary data.</text>
</comment>
<evidence type="ECO:0000313" key="3">
    <source>
        <dbReference type="Proteomes" id="UP000683925"/>
    </source>
</evidence>
<organism evidence="1 3">
    <name type="scientific">Paramecium octaurelia</name>
    <dbReference type="NCBI Taxonomy" id="43137"/>
    <lineage>
        <taxon>Eukaryota</taxon>
        <taxon>Sar</taxon>
        <taxon>Alveolata</taxon>
        <taxon>Ciliophora</taxon>
        <taxon>Intramacronucleata</taxon>
        <taxon>Oligohymenophorea</taxon>
        <taxon>Peniculida</taxon>
        <taxon>Parameciidae</taxon>
        <taxon>Paramecium</taxon>
    </lineage>
</organism>
<gene>
    <name evidence="1" type="ORF">POCTA_138.1.T0600138</name>
    <name evidence="2" type="ORF">POCTA_138.1.T0600140</name>
</gene>
<reference evidence="1" key="1">
    <citation type="submission" date="2021-01" db="EMBL/GenBank/DDBJ databases">
        <authorList>
            <consortium name="Genoscope - CEA"/>
            <person name="William W."/>
        </authorList>
    </citation>
    <scope>NUCLEOTIDE SEQUENCE</scope>
</reference>
<dbReference type="AlphaFoldDB" id="A0A8S1V7D4"/>
<protein>
    <submittedName>
        <fullName evidence="1">Uncharacterized protein</fullName>
    </submittedName>
</protein>
<evidence type="ECO:0000313" key="2">
    <source>
        <dbReference type="EMBL" id="CAD8172489.1"/>
    </source>
</evidence>
<keyword evidence="3" id="KW-1185">Reference proteome</keyword>
<sequence length="137" mass="15866">MAITFLLVIIFLVALLFMAPKFITKIMRQPRQQEQTNSKQSQMQILNQLFDQKANQNSKSRGCVTLRGEIFNEEQQEIISQLASICDVICLSRTDQTNLPKGMLDAVLQQDRSNLNYILMINNMKIYIILLKQYHGQ</sequence>
<dbReference type="OrthoDB" id="315025at2759"/>
<evidence type="ECO:0000313" key="1">
    <source>
        <dbReference type="EMBL" id="CAD8172485.1"/>
    </source>
</evidence>
<dbReference type="OMA" id="QQDHSNL"/>
<proteinExistence type="predicted"/>
<dbReference type="Proteomes" id="UP000683925">
    <property type="component" value="Unassembled WGS sequence"/>
</dbReference>
<name>A0A8S1V7D4_PAROT</name>
<accession>A0A8S1V7D4</accession>